<evidence type="ECO:0000256" key="3">
    <source>
        <dbReference type="ARBA" id="ARBA00022679"/>
    </source>
</evidence>
<dbReference type="EMBL" id="SOZI01000075">
    <property type="protein sequence ID" value="TNY20136.1"/>
    <property type="molecule type" value="Genomic_DNA"/>
</dbReference>
<keyword evidence="3 10" id="KW-0808">Transferase</keyword>
<evidence type="ECO:0000256" key="8">
    <source>
        <dbReference type="ARBA" id="ARBA00023136"/>
    </source>
</evidence>
<evidence type="ECO:0000256" key="7">
    <source>
        <dbReference type="ARBA" id="ARBA00023034"/>
    </source>
</evidence>
<dbReference type="GO" id="GO:0046354">
    <property type="term" value="P:mannan biosynthetic process"/>
    <property type="evidence" value="ECO:0007669"/>
    <property type="project" value="TreeGrafter"/>
</dbReference>
<keyword evidence="7" id="KW-0333">Golgi apparatus</keyword>
<comment type="caution">
    <text evidence="10">The sequence shown here is derived from an EMBL/GenBank/DDBJ whole genome shotgun (WGS) entry which is preliminary data.</text>
</comment>
<dbReference type="PANTHER" id="PTHR31646:SF1">
    <property type="entry name" value="ALPHA-1,2-MANNOSYLTRANSFERASE MNN2"/>
    <property type="match status" value="1"/>
</dbReference>
<evidence type="ECO:0000313" key="10">
    <source>
        <dbReference type="EMBL" id="TNY20136.1"/>
    </source>
</evidence>
<evidence type="ECO:0000256" key="4">
    <source>
        <dbReference type="ARBA" id="ARBA00022692"/>
    </source>
</evidence>
<keyword evidence="10" id="KW-0328">Glycosyltransferase</keyword>
<dbReference type="SUPFAM" id="SSF53448">
    <property type="entry name" value="Nucleotide-diphospho-sugar transferases"/>
    <property type="match status" value="1"/>
</dbReference>
<comment type="similarity">
    <text evidence="2">Belongs to the MNN1/MNT family.</text>
</comment>
<dbReference type="Gene3D" id="3.90.550.10">
    <property type="entry name" value="Spore Coat Polysaccharide Biosynthesis Protein SpsA, Chain A"/>
    <property type="match status" value="1"/>
</dbReference>
<dbReference type="OrthoDB" id="430354at2759"/>
<comment type="subcellular location">
    <subcellularLocation>
        <location evidence="1">Golgi apparatus membrane</location>
        <topology evidence="1">Single-pass type II membrane protein</topology>
    </subcellularLocation>
</comment>
<feature type="region of interest" description="Disordered" evidence="9">
    <location>
        <begin position="1"/>
        <end position="35"/>
    </location>
</feature>
<feature type="compositionally biased region" description="Basic residues" evidence="9">
    <location>
        <begin position="1"/>
        <end position="10"/>
    </location>
</feature>
<dbReference type="STRING" id="5288.A0A5C5FV01"/>
<dbReference type="Pfam" id="PF11051">
    <property type="entry name" value="Mannosyl_trans3"/>
    <property type="match status" value="1"/>
</dbReference>
<feature type="compositionally biased region" description="Low complexity" evidence="9">
    <location>
        <begin position="22"/>
        <end position="35"/>
    </location>
</feature>
<proteinExistence type="inferred from homology"/>
<keyword evidence="8" id="KW-0472">Membrane</keyword>
<feature type="region of interest" description="Disordered" evidence="9">
    <location>
        <begin position="594"/>
        <end position="615"/>
    </location>
</feature>
<keyword evidence="11" id="KW-1185">Reference proteome</keyword>
<dbReference type="InterPro" id="IPR029044">
    <property type="entry name" value="Nucleotide-diphossugar_trans"/>
</dbReference>
<evidence type="ECO:0000256" key="6">
    <source>
        <dbReference type="ARBA" id="ARBA00022989"/>
    </source>
</evidence>
<accession>A0A5C5FV01</accession>
<evidence type="ECO:0000256" key="5">
    <source>
        <dbReference type="ARBA" id="ARBA00022968"/>
    </source>
</evidence>
<protein>
    <submittedName>
        <fullName evidence="10">Mannosyltransferase putative-domain-containing protein</fullName>
    </submittedName>
</protein>
<keyword evidence="5" id="KW-0735">Signal-anchor</keyword>
<dbReference type="GO" id="GO:0000026">
    <property type="term" value="F:alpha-1,2-mannosyltransferase activity"/>
    <property type="evidence" value="ECO:0007669"/>
    <property type="project" value="TreeGrafter"/>
</dbReference>
<gene>
    <name evidence="10" type="ORF">DMC30DRAFT_269742</name>
</gene>
<dbReference type="AlphaFoldDB" id="A0A5C5FV01"/>
<dbReference type="Proteomes" id="UP000311382">
    <property type="component" value="Unassembled WGS sequence"/>
</dbReference>
<dbReference type="PANTHER" id="PTHR31646">
    <property type="entry name" value="ALPHA-1,2-MANNOSYLTRANSFERASE MNN2"/>
    <property type="match status" value="1"/>
</dbReference>
<feature type="compositionally biased region" description="Acidic residues" evidence="9">
    <location>
        <begin position="603"/>
        <end position="615"/>
    </location>
</feature>
<dbReference type="InterPro" id="IPR022751">
    <property type="entry name" value="Alpha_mannosyltransferase"/>
</dbReference>
<keyword evidence="4" id="KW-0812">Transmembrane</keyword>
<sequence length="693" mass="76203">MLASSRRHHASAPLLPHHIPGSPSSTAPSATSATPRRQLRRLAAVLSAVLVLWLIASRSPHPTSDLAYASDDSTSGSSLDDEAALSDTDWINNAPFNPRRPCNALTESFVTLSPDSPTQRFLSPSPPLPPDAPLSARLDDWLSAPLATQELWTQFNKQTCANPSVRRTANSLHVRESSATWAGMDVERVRGIREEFAGVLRAAQDEGRLPEWTEERKSTRGTRGIVWTAGNADTFDRVLTSLRLLRHAHAYTLPAHVFHFSSESPSAEQVDELTSLNATVSPVVSVDKDEQGGRTKSFHLKGAALVQAPFDEVLLLDSDNVPVRDVATLFDSPEFVEMGAVLWSDFFKDQPENAIWSILGVQCRDEWSAESGQLLVRRSQHLDVLLLVEHMLRDWRFWFRFSDGDKDLFRYAFIALRKRWAVPARHLSSASWSDPAALGWQHRDKFAGHTMVQYGLASETGGKTGGARPLFVHANLLKRVQGPKLHDGNTWGRTLRLRLPPDVPPDEEAPDAPPFILTADALANVSPLTGLGIPSTSTSSLGSTPIPRSVRARALLERGLAMHFWAGYRAGGAYVLAVESSWADELADVADWTGEEKEGGEPAGEEDDEERLDEGEREIEAWGRLVTRERGAHCGDASEPRLRDELLGTGEGAAGWRGPQMEVIAWADDPDLRDFERLYYGIGRGKGGGTGFR</sequence>
<name>A0A5C5FV01_9BASI</name>
<evidence type="ECO:0000256" key="9">
    <source>
        <dbReference type="SAM" id="MobiDB-lite"/>
    </source>
</evidence>
<keyword evidence="6" id="KW-1133">Transmembrane helix</keyword>
<organism evidence="10 11">
    <name type="scientific">Rhodotorula diobovata</name>
    <dbReference type="NCBI Taxonomy" id="5288"/>
    <lineage>
        <taxon>Eukaryota</taxon>
        <taxon>Fungi</taxon>
        <taxon>Dikarya</taxon>
        <taxon>Basidiomycota</taxon>
        <taxon>Pucciniomycotina</taxon>
        <taxon>Microbotryomycetes</taxon>
        <taxon>Sporidiobolales</taxon>
        <taxon>Sporidiobolaceae</taxon>
        <taxon>Rhodotorula</taxon>
    </lineage>
</organism>
<reference evidence="10 11" key="1">
    <citation type="submission" date="2019-03" db="EMBL/GenBank/DDBJ databases">
        <title>Rhodosporidium diobovatum UCD-FST 08-225 genome sequencing, assembly, and annotation.</title>
        <authorList>
            <person name="Fakankun I.U."/>
            <person name="Fristensky B."/>
            <person name="Levin D.B."/>
        </authorList>
    </citation>
    <scope>NUCLEOTIDE SEQUENCE [LARGE SCALE GENOMIC DNA]</scope>
    <source>
        <strain evidence="10 11">UCD-FST 08-225</strain>
    </source>
</reference>
<evidence type="ECO:0000256" key="2">
    <source>
        <dbReference type="ARBA" id="ARBA00009105"/>
    </source>
</evidence>
<evidence type="ECO:0000313" key="11">
    <source>
        <dbReference type="Proteomes" id="UP000311382"/>
    </source>
</evidence>
<evidence type="ECO:0000256" key="1">
    <source>
        <dbReference type="ARBA" id="ARBA00004323"/>
    </source>
</evidence>
<dbReference type="GO" id="GO:0000139">
    <property type="term" value="C:Golgi membrane"/>
    <property type="evidence" value="ECO:0007669"/>
    <property type="project" value="UniProtKB-SubCell"/>
</dbReference>